<proteinExistence type="predicted"/>
<reference evidence="2 3" key="2">
    <citation type="journal article" date="2016" name="Genome Announc.">
        <title>Complete Genome Sequence of Sphingopyxis macrogoltabida Strain 203N (NBRC 111659), a Polyethylene Glycol Degrader.</title>
        <authorList>
            <person name="Ohtsubo Y."/>
            <person name="Nonoyama S."/>
            <person name="Nagata Y."/>
            <person name="Numata M."/>
            <person name="Tsuchikane K."/>
            <person name="Hosoyama A."/>
            <person name="Yamazoe A."/>
            <person name="Tsuda M."/>
            <person name="Fujita N."/>
            <person name="Kawai F."/>
        </authorList>
    </citation>
    <scope>NUCLEOTIDE SEQUENCE [LARGE SCALE GENOMIC DNA]</scope>
    <source>
        <strain evidence="2 3">203N</strain>
    </source>
</reference>
<dbReference type="EMBL" id="CP013346">
    <property type="protein sequence ID" value="AMU92941.1"/>
    <property type="molecule type" value="Genomic_DNA"/>
</dbReference>
<feature type="domain" description="ChrB C-terminal" evidence="1">
    <location>
        <begin position="3"/>
        <end position="137"/>
    </location>
</feature>
<dbReference type="KEGG" id="smaz:LH19_28400"/>
<sequence length="151" mass="16982">MKWVTRERPKIDRIACPWLIARFIDDAPEFLYVPTDQVLAVAEDQDAIPYDIPNVELSHVGEKCSFDAFLDKYGLGEDKALQQLAVIVRGADTSRLDLTPQSGGLFAISLGLSSIFPDDHEMLRHGMTMYDALFAWCRSGQGETHNWPPTK</sequence>
<keyword evidence="3" id="KW-1185">Reference proteome</keyword>
<keyword evidence="2" id="KW-0614">Plasmid</keyword>
<dbReference type="AlphaFoldDB" id="A0AAC9B0F8"/>
<evidence type="ECO:0000313" key="3">
    <source>
        <dbReference type="Proteomes" id="UP000076088"/>
    </source>
</evidence>
<reference evidence="3" key="1">
    <citation type="submission" date="2015-11" db="EMBL/GenBank/DDBJ databases">
        <title>Complete genome sequence of a polyethylene-glycol degrader Sphingopyxis macrogoltabida 203N (NBRC 111659).</title>
        <authorList>
            <person name="Yoshiyuki O."/>
            <person name="Shouta N."/>
            <person name="Nagata Y."/>
            <person name="Numata M."/>
            <person name="Tsuchikane K."/>
            <person name="Hosoyama A."/>
            <person name="Yamazoe A."/>
            <person name="Tsuda M."/>
            <person name="Fujita N."/>
            <person name="Kawai F."/>
        </authorList>
    </citation>
    <scope>NUCLEOTIDE SEQUENCE [LARGE SCALE GENOMIC DNA]</scope>
    <source>
        <strain evidence="3">203N</strain>
        <plasmid evidence="3">unnamed2</plasmid>
    </source>
</reference>
<name>A0AAC9B0F8_SPHMC</name>
<geneLocation type="plasmid" evidence="2 3">
    <name>unnamed2</name>
</geneLocation>
<accession>A0AAC9B0F8</accession>
<dbReference type="RefSeq" id="WP_054735619.1">
    <property type="nucleotide sequence ID" value="NZ_CP009431.1"/>
</dbReference>
<evidence type="ECO:0000313" key="2">
    <source>
        <dbReference type="EMBL" id="AMU92941.1"/>
    </source>
</evidence>
<dbReference type="Pfam" id="PF09828">
    <property type="entry name" value="ChrB_C"/>
    <property type="match status" value="1"/>
</dbReference>
<dbReference type="Proteomes" id="UP000076088">
    <property type="component" value="Plasmid unnamed2"/>
</dbReference>
<gene>
    <name evidence="2" type="ORF">ATM17_40400</name>
</gene>
<protein>
    <submittedName>
        <fullName evidence="2">Chromate resistance protein</fullName>
    </submittedName>
</protein>
<evidence type="ECO:0000259" key="1">
    <source>
        <dbReference type="Pfam" id="PF09828"/>
    </source>
</evidence>
<organism evidence="2 3">
    <name type="scientific">Sphingopyxis macrogoltabida</name>
    <name type="common">Sphingomonas macrogoltabidus</name>
    <dbReference type="NCBI Taxonomy" id="33050"/>
    <lineage>
        <taxon>Bacteria</taxon>
        <taxon>Pseudomonadati</taxon>
        <taxon>Pseudomonadota</taxon>
        <taxon>Alphaproteobacteria</taxon>
        <taxon>Sphingomonadales</taxon>
        <taxon>Sphingomonadaceae</taxon>
        <taxon>Sphingopyxis</taxon>
    </lineage>
</organism>
<dbReference type="InterPro" id="IPR018634">
    <property type="entry name" value="ChrB_C"/>
</dbReference>